<dbReference type="Proteomes" id="UP000187455">
    <property type="component" value="Unassembled WGS sequence"/>
</dbReference>
<evidence type="ECO:0000313" key="3">
    <source>
        <dbReference type="Proteomes" id="UP000187455"/>
    </source>
</evidence>
<dbReference type="AlphaFoldDB" id="A0A1R0GZR3"/>
<evidence type="ECO:0000256" key="1">
    <source>
        <dbReference type="SAM" id="MobiDB-lite"/>
    </source>
</evidence>
<comment type="caution">
    <text evidence="2">The sequence shown here is derived from an EMBL/GenBank/DDBJ whole genome shotgun (WGS) entry which is preliminary data.</text>
</comment>
<proteinExistence type="predicted"/>
<feature type="non-terminal residue" evidence="2">
    <location>
        <position position="94"/>
    </location>
</feature>
<gene>
    <name evidence="2" type="ORF">AYI68_g3487</name>
</gene>
<reference evidence="2 3" key="1">
    <citation type="journal article" date="2016" name="Mol. Biol. Evol.">
        <title>Genome-Wide Survey of Gut Fungi (Harpellales) Reveals the First Horizontally Transferred Ubiquitin Gene from a Mosquito Host.</title>
        <authorList>
            <person name="Wang Y."/>
            <person name="White M.M."/>
            <person name="Kvist S."/>
            <person name="Moncalvo J.M."/>
        </authorList>
    </citation>
    <scope>NUCLEOTIDE SEQUENCE [LARGE SCALE GENOMIC DNA]</scope>
    <source>
        <strain evidence="2 3">ALG-7-W6</strain>
    </source>
</reference>
<feature type="region of interest" description="Disordered" evidence="1">
    <location>
        <begin position="54"/>
        <end position="83"/>
    </location>
</feature>
<accession>A0A1R0GZR3</accession>
<name>A0A1R0GZR3_9FUNG</name>
<protein>
    <submittedName>
        <fullName evidence="2">Uncharacterized protein</fullName>
    </submittedName>
</protein>
<sequence length="94" mass="10158">MSSVQSDSKPFLFFAASLAACGAACFSNSFEKKKGIPSRALVTAPLRTQKTRFVSQGSVPQPRPGILPNPQERGPDGPTEGTWMRLLLPDVPER</sequence>
<evidence type="ECO:0000313" key="2">
    <source>
        <dbReference type="EMBL" id="OLY82393.1"/>
    </source>
</evidence>
<organism evidence="2 3">
    <name type="scientific">Smittium mucronatum</name>
    <dbReference type="NCBI Taxonomy" id="133383"/>
    <lineage>
        <taxon>Eukaryota</taxon>
        <taxon>Fungi</taxon>
        <taxon>Fungi incertae sedis</taxon>
        <taxon>Zoopagomycota</taxon>
        <taxon>Kickxellomycotina</taxon>
        <taxon>Harpellomycetes</taxon>
        <taxon>Harpellales</taxon>
        <taxon>Legeriomycetaceae</taxon>
        <taxon>Smittium</taxon>
    </lineage>
</organism>
<keyword evidence="3" id="KW-1185">Reference proteome</keyword>
<dbReference type="EMBL" id="LSSL01001582">
    <property type="protein sequence ID" value="OLY82393.1"/>
    <property type="molecule type" value="Genomic_DNA"/>
</dbReference>